<organism evidence="9">
    <name type="scientific">marine metagenome</name>
    <dbReference type="NCBI Taxonomy" id="408172"/>
    <lineage>
        <taxon>unclassified sequences</taxon>
        <taxon>metagenomes</taxon>
        <taxon>ecological metagenomes</taxon>
    </lineage>
</organism>
<evidence type="ECO:0000313" key="9">
    <source>
        <dbReference type="EMBL" id="SVB32021.1"/>
    </source>
</evidence>
<name>A0A382D2S9_9ZZZZ</name>
<keyword evidence="3" id="KW-0028">Amino-acid biosynthesis</keyword>
<comment type="pathway">
    <text evidence="1">Amino-acid biosynthesis; L-proline biosynthesis; L-glutamate 5-semialdehyde from L-glutamate: step 2/2.</text>
</comment>
<dbReference type="EMBL" id="UINC01037079">
    <property type="protein sequence ID" value="SVB32021.1"/>
    <property type="molecule type" value="Genomic_DNA"/>
</dbReference>
<dbReference type="NCBIfam" id="NF001221">
    <property type="entry name" value="PRK00197.1"/>
    <property type="match status" value="1"/>
</dbReference>
<dbReference type="PANTHER" id="PTHR11063">
    <property type="entry name" value="GLUTAMATE SEMIALDEHYDE DEHYDROGENASE"/>
    <property type="match status" value="1"/>
</dbReference>
<dbReference type="SUPFAM" id="SSF53720">
    <property type="entry name" value="ALDH-like"/>
    <property type="match status" value="1"/>
</dbReference>
<dbReference type="GO" id="GO:0050661">
    <property type="term" value="F:NADP binding"/>
    <property type="evidence" value="ECO:0007669"/>
    <property type="project" value="InterPro"/>
</dbReference>
<keyword evidence="5" id="KW-0521">NADP</keyword>
<comment type="catalytic activity">
    <reaction evidence="7">
        <text>L-glutamate 5-semialdehyde + phosphate + NADP(+) = L-glutamyl 5-phosphate + NADPH + H(+)</text>
        <dbReference type="Rhea" id="RHEA:19541"/>
        <dbReference type="ChEBI" id="CHEBI:15378"/>
        <dbReference type="ChEBI" id="CHEBI:43474"/>
        <dbReference type="ChEBI" id="CHEBI:57783"/>
        <dbReference type="ChEBI" id="CHEBI:58066"/>
        <dbReference type="ChEBI" id="CHEBI:58274"/>
        <dbReference type="ChEBI" id="CHEBI:58349"/>
        <dbReference type="EC" id="1.2.1.41"/>
    </reaction>
</comment>
<accession>A0A382D2S9</accession>
<dbReference type="InterPro" id="IPR012134">
    <property type="entry name" value="Glu-5-SA_DH"/>
</dbReference>
<evidence type="ECO:0000256" key="3">
    <source>
        <dbReference type="ARBA" id="ARBA00022605"/>
    </source>
</evidence>
<protein>
    <recommendedName>
        <fullName evidence="2">glutamate-5-semialdehyde dehydrogenase</fullName>
        <ecNumber evidence="2">1.2.1.41</ecNumber>
    </recommendedName>
</protein>
<dbReference type="InterPro" id="IPR016161">
    <property type="entry name" value="Ald_DH/histidinol_DH"/>
</dbReference>
<dbReference type="PIRSF" id="PIRSF000151">
    <property type="entry name" value="GPR"/>
    <property type="match status" value="1"/>
</dbReference>
<dbReference type="InterPro" id="IPR015590">
    <property type="entry name" value="Aldehyde_DH_dom"/>
</dbReference>
<dbReference type="InterPro" id="IPR016163">
    <property type="entry name" value="Ald_DH_C"/>
</dbReference>
<evidence type="ECO:0000256" key="7">
    <source>
        <dbReference type="ARBA" id="ARBA00049024"/>
    </source>
</evidence>
<dbReference type="Pfam" id="PF00171">
    <property type="entry name" value="Aldedh"/>
    <property type="match status" value="1"/>
</dbReference>
<dbReference type="Gene3D" id="3.40.605.10">
    <property type="entry name" value="Aldehyde Dehydrogenase, Chain A, domain 1"/>
    <property type="match status" value="1"/>
</dbReference>
<dbReference type="UniPathway" id="UPA00098">
    <property type="reaction ID" value="UER00360"/>
</dbReference>
<dbReference type="HAMAP" id="MF_00412">
    <property type="entry name" value="ProA"/>
    <property type="match status" value="1"/>
</dbReference>
<evidence type="ECO:0000256" key="4">
    <source>
        <dbReference type="ARBA" id="ARBA00022650"/>
    </source>
</evidence>
<gene>
    <name evidence="9" type="ORF">METZ01_LOCUS184875</name>
</gene>
<dbReference type="EC" id="1.2.1.41" evidence="2"/>
<dbReference type="PANTHER" id="PTHR11063:SF8">
    <property type="entry name" value="DELTA-1-PYRROLINE-5-CARBOXYLATE SYNTHASE"/>
    <property type="match status" value="1"/>
</dbReference>
<dbReference type="CDD" id="cd07079">
    <property type="entry name" value="ALDH_F18-19_ProA-GPR"/>
    <property type="match status" value="1"/>
</dbReference>
<dbReference type="PROSITE" id="PS01223">
    <property type="entry name" value="PROA"/>
    <property type="match status" value="1"/>
</dbReference>
<sequence>MNIQKTINELGRNAKAVTQSMRLLSTQKKNNALRILSKNIQTFSQEILDENKKDIENAKTNSLPSPLINRLTLNPQSIEGLIKSIEIIETLPDPIGKILEEWTRPNGLKFQKISVPLGVIAVIYESRPNVTVDAACIAMKSGNAIILRGGSDSFFSSNKLVEIIMKSFLEADLPAYAVQMIPTTDREAIDHLVKMREYVDIIIPRGGKNLIEKINSQSSIPVIKHLDGICHVYIDKYADIDKAKKVLFNSKMRRPEICGATETLLIDQRIKDYALTILQPLIEASCEIRGDKYIHSLHKNFVLASEQDWSTEYLDKILSVKIVDGLEGAIQHINKYSSGHTEAIITENSSNFATFYKNIDSAIILQNASTQFADGGEFGFGAEIGISTDKLHVRGPVGTEHLTSFKYIVKGDGHERS</sequence>
<dbReference type="InterPro" id="IPR000965">
    <property type="entry name" value="GPR_dom"/>
</dbReference>
<dbReference type="GO" id="GO:0055129">
    <property type="term" value="P:L-proline biosynthetic process"/>
    <property type="evidence" value="ECO:0007669"/>
    <property type="project" value="UniProtKB-UniPathway"/>
</dbReference>
<keyword evidence="4" id="KW-0641">Proline biosynthesis</keyword>
<evidence type="ECO:0000256" key="5">
    <source>
        <dbReference type="ARBA" id="ARBA00022857"/>
    </source>
</evidence>
<dbReference type="AlphaFoldDB" id="A0A382D2S9"/>
<feature type="domain" description="Aldehyde dehydrogenase" evidence="8">
    <location>
        <begin position="7"/>
        <end position="278"/>
    </location>
</feature>
<dbReference type="Gene3D" id="3.40.309.10">
    <property type="entry name" value="Aldehyde Dehydrogenase, Chain A, domain 2"/>
    <property type="match status" value="1"/>
</dbReference>
<evidence type="ECO:0000256" key="2">
    <source>
        <dbReference type="ARBA" id="ARBA00013002"/>
    </source>
</evidence>
<keyword evidence="6" id="KW-0560">Oxidoreductase</keyword>
<evidence type="ECO:0000259" key="8">
    <source>
        <dbReference type="Pfam" id="PF00171"/>
    </source>
</evidence>
<evidence type="ECO:0000256" key="1">
    <source>
        <dbReference type="ARBA" id="ARBA00004985"/>
    </source>
</evidence>
<evidence type="ECO:0000256" key="6">
    <source>
        <dbReference type="ARBA" id="ARBA00023002"/>
    </source>
</evidence>
<dbReference type="InterPro" id="IPR020593">
    <property type="entry name" value="G-glutamylP_reductase_CS"/>
</dbReference>
<reference evidence="9" key="1">
    <citation type="submission" date="2018-05" db="EMBL/GenBank/DDBJ databases">
        <authorList>
            <person name="Lanie J.A."/>
            <person name="Ng W.-L."/>
            <person name="Kazmierczak K.M."/>
            <person name="Andrzejewski T.M."/>
            <person name="Davidsen T.M."/>
            <person name="Wayne K.J."/>
            <person name="Tettelin H."/>
            <person name="Glass J.I."/>
            <person name="Rusch D."/>
            <person name="Podicherti R."/>
            <person name="Tsui H.-C.T."/>
            <person name="Winkler M.E."/>
        </authorList>
    </citation>
    <scope>NUCLEOTIDE SEQUENCE</scope>
</reference>
<dbReference type="GO" id="GO:0004350">
    <property type="term" value="F:glutamate-5-semialdehyde dehydrogenase activity"/>
    <property type="evidence" value="ECO:0007669"/>
    <property type="project" value="UniProtKB-EC"/>
</dbReference>
<proteinExistence type="inferred from homology"/>
<dbReference type="NCBIfam" id="TIGR00407">
    <property type="entry name" value="proA"/>
    <property type="match status" value="1"/>
</dbReference>
<dbReference type="InterPro" id="IPR016162">
    <property type="entry name" value="Ald_DH_N"/>
</dbReference>